<name>A0A934PRP1_9SPHI</name>
<sequence length="180" mass="21582">MPKSRILIVSNLLTIGGAEKLIYELVVFARQNNIEPTILILDNYKVEYYDKIYKEIKVNVVRTRLHNIKHLRAPFKMLRSIYWVLLLKFFTNNFYESVHLMGLYNLYQIKALLKHKHRFFWHVTNAIQCTNGTYDFPSSYFDDERDTIVCINRYQINELIAHYGHALKCNLRLFKLFIND</sequence>
<keyword evidence="2" id="KW-1185">Reference proteome</keyword>
<proteinExistence type="predicted"/>
<accession>A0A934PRP1</accession>
<dbReference type="EMBL" id="JAEHFW010000001">
    <property type="protein sequence ID" value="MBK0378207.1"/>
    <property type="molecule type" value="Genomic_DNA"/>
</dbReference>
<protein>
    <submittedName>
        <fullName evidence="1">Uncharacterized protein</fullName>
    </submittedName>
</protein>
<dbReference type="SUPFAM" id="SSF53756">
    <property type="entry name" value="UDP-Glycosyltransferase/glycogen phosphorylase"/>
    <property type="match status" value="1"/>
</dbReference>
<organism evidence="1 2">
    <name type="scientific">Mucilaginibacter segetis</name>
    <dbReference type="NCBI Taxonomy" id="2793071"/>
    <lineage>
        <taxon>Bacteria</taxon>
        <taxon>Pseudomonadati</taxon>
        <taxon>Bacteroidota</taxon>
        <taxon>Sphingobacteriia</taxon>
        <taxon>Sphingobacteriales</taxon>
        <taxon>Sphingobacteriaceae</taxon>
        <taxon>Mucilaginibacter</taxon>
    </lineage>
</organism>
<gene>
    <name evidence="1" type="ORF">I5M19_02755</name>
</gene>
<evidence type="ECO:0000313" key="1">
    <source>
        <dbReference type="EMBL" id="MBK0378207.1"/>
    </source>
</evidence>
<dbReference type="RefSeq" id="WP_200063779.1">
    <property type="nucleotide sequence ID" value="NZ_JAEHFW010000001.1"/>
</dbReference>
<reference evidence="1" key="1">
    <citation type="submission" date="2020-12" db="EMBL/GenBank/DDBJ databases">
        <title>Bacterial novel species Mucilaginibacter sp. SD-g isolated from soil.</title>
        <authorList>
            <person name="Jung H.-Y."/>
        </authorList>
    </citation>
    <scope>NUCLEOTIDE SEQUENCE</scope>
    <source>
        <strain evidence="1">SD-g</strain>
    </source>
</reference>
<dbReference type="AlphaFoldDB" id="A0A934PRP1"/>
<dbReference type="Proteomes" id="UP000613193">
    <property type="component" value="Unassembled WGS sequence"/>
</dbReference>
<evidence type="ECO:0000313" key="2">
    <source>
        <dbReference type="Proteomes" id="UP000613193"/>
    </source>
</evidence>
<comment type="caution">
    <text evidence="1">The sequence shown here is derived from an EMBL/GenBank/DDBJ whole genome shotgun (WGS) entry which is preliminary data.</text>
</comment>